<dbReference type="WBParaSite" id="maker-E.canG7_contigs_6081-snap-gene-4.88-mRNA-1">
    <property type="protein sequence ID" value="maker-E.canG7_contigs_6081-snap-gene-4.88-mRNA-1"/>
    <property type="gene ID" value="EcG7_00042"/>
</dbReference>
<dbReference type="Pfam" id="PF16672">
    <property type="entry name" value="LAMTOR5"/>
    <property type="match status" value="1"/>
</dbReference>
<reference evidence="2" key="1">
    <citation type="submission" date="2022-11" db="UniProtKB">
        <authorList>
            <consortium name="WormBaseParasite"/>
        </authorList>
    </citation>
    <scope>IDENTIFICATION</scope>
</reference>
<organism evidence="1 2">
    <name type="scientific">Echinococcus canadensis</name>
    <dbReference type="NCBI Taxonomy" id="519352"/>
    <lineage>
        <taxon>Eukaryota</taxon>
        <taxon>Metazoa</taxon>
        <taxon>Spiralia</taxon>
        <taxon>Lophotrochozoa</taxon>
        <taxon>Platyhelminthes</taxon>
        <taxon>Cestoda</taxon>
        <taxon>Eucestoda</taxon>
        <taxon>Cyclophyllidea</taxon>
        <taxon>Taeniidae</taxon>
        <taxon>Echinococcus</taxon>
        <taxon>Echinococcus canadensis group</taxon>
    </lineage>
</organism>
<sequence>MEEELRKQLESSLAQERDAALQCFDATGLPLLTVGKCPLQASNVLSSIYRHALLVTDSEGEKPPLVIFEREKRFAVSSYCKPGLDGSIWRLHNYRLQDQSYLALFPLSFLDDCLLALPYIVQYIYTYCI</sequence>
<dbReference type="Gene3D" id="3.30.450.30">
    <property type="entry name" value="Dynein light chain 2a, cytoplasmic"/>
    <property type="match status" value="1"/>
</dbReference>
<name>A0A915EZ69_9CEST</name>
<dbReference type="AlphaFoldDB" id="A0A915EZ69"/>
<keyword evidence="1" id="KW-1185">Reference proteome</keyword>
<protein>
    <submittedName>
        <fullName evidence="2">Late endosomal/lysosomal adaptor and MAPK and MTOR activator 5</fullName>
    </submittedName>
</protein>
<dbReference type="InterPro" id="IPR024135">
    <property type="entry name" value="LAMTOR5"/>
</dbReference>
<proteinExistence type="predicted"/>
<dbReference type="GO" id="GO:0071986">
    <property type="term" value="C:Ragulator complex"/>
    <property type="evidence" value="ECO:0007669"/>
    <property type="project" value="InterPro"/>
</dbReference>
<evidence type="ECO:0000313" key="2">
    <source>
        <dbReference type="WBParaSite" id="maker-E.canG7_contigs_6081-snap-gene-4.88-mRNA-1"/>
    </source>
</evidence>
<accession>A0A915EZ69</accession>
<dbReference type="Proteomes" id="UP000887562">
    <property type="component" value="Unplaced"/>
</dbReference>
<evidence type="ECO:0000313" key="1">
    <source>
        <dbReference type="Proteomes" id="UP000887562"/>
    </source>
</evidence>
<dbReference type="GO" id="GO:0043066">
    <property type="term" value="P:negative regulation of apoptotic process"/>
    <property type="evidence" value="ECO:0007669"/>
    <property type="project" value="InterPro"/>
</dbReference>